<proteinExistence type="predicted"/>
<comment type="caution">
    <text evidence="1">The sequence shown here is derived from an EMBL/GenBank/DDBJ whole genome shotgun (WGS) entry which is preliminary data.</text>
</comment>
<dbReference type="EMBL" id="VSRR010106274">
    <property type="protein sequence ID" value="MPC96515.1"/>
    <property type="molecule type" value="Genomic_DNA"/>
</dbReference>
<dbReference type="AlphaFoldDB" id="A0A5B7JPK3"/>
<protein>
    <submittedName>
        <fullName evidence="1">Uncharacterized protein</fullName>
    </submittedName>
</protein>
<accession>A0A5B7JPK3</accession>
<name>A0A5B7JPK3_PORTR</name>
<gene>
    <name evidence="1" type="ORF">E2C01_091778</name>
</gene>
<reference evidence="1 2" key="1">
    <citation type="submission" date="2019-05" db="EMBL/GenBank/DDBJ databases">
        <title>Another draft genome of Portunus trituberculatus and its Hox gene families provides insights of decapod evolution.</title>
        <authorList>
            <person name="Jeong J.-H."/>
            <person name="Song I."/>
            <person name="Kim S."/>
            <person name="Choi T."/>
            <person name="Kim D."/>
            <person name="Ryu S."/>
            <person name="Kim W."/>
        </authorList>
    </citation>
    <scope>NUCLEOTIDE SEQUENCE [LARGE SCALE GENOMIC DNA]</scope>
    <source>
        <tissue evidence="1">Muscle</tissue>
    </source>
</reference>
<dbReference type="Proteomes" id="UP000324222">
    <property type="component" value="Unassembled WGS sequence"/>
</dbReference>
<evidence type="ECO:0000313" key="2">
    <source>
        <dbReference type="Proteomes" id="UP000324222"/>
    </source>
</evidence>
<organism evidence="1 2">
    <name type="scientific">Portunus trituberculatus</name>
    <name type="common">Swimming crab</name>
    <name type="synonym">Neptunus trituberculatus</name>
    <dbReference type="NCBI Taxonomy" id="210409"/>
    <lineage>
        <taxon>Eukaryota</taxon>
        <taxon>Metazoa</taxon>
        <taxon>Ecdysozoa</taxon>
        <taxon>Arthropoda</taxon>
        <taxon>Crustacea</taxon>
        <taxon>Multicrustacea</taxon>
        <taxon>Malacostraca</taxon>
        <taxon>Eumalacostraca</taxon>
        <taxon>Eucarida</taxon>
        <taxon>Decapoda</taxon>
        <taxon>Pleocyemata</taxon>
        <taxon>Brachyura</taxon>
        <taxon>Eubrachyura</taxon>
        <taxon>Portunoidea</taxon>
        <taxon>Portunidae</taxon>
        <taxon>Portuninae</taxon>
        <taxon>Portunus</taxon>
    </lineage>
</organism>
<keyword evidence="2" id="KW-1185">Reference proteome</keyword>
<sequence>MGSPNPDTGSYFYRRKFTHFVHLSPVDTSNINAEVLGSKHASVFSTSLEFRRHCDRIRIAESKSLARMLKKAHTKLHLVVTI</sequence>
<evidence type="ECO:0000313" key="1">
    <source>
        <dbReference type="EMBL" id="MPC96515.1"/>
    </source>
</evidence>